<proteinExistence type="predicted"/>
<keyword evidence="2" id="KW-1185">Reference proteome</keyword>
<name>A0A915PHU1_9BILA</name>
<feature type="compositionally biased region" description="Polar residues" evidence="1">
    <location>
        <begin position="31"/>
        <end position="40"/>
    </location>
</feature>
<evidence type="ECO:0000256" key="1">
    <source>
        <dbReference type="SAM" id="MobiDB-lite"/>
    </source>
</evidence>
<evidence type="ECO:0000313" key="2">
    <source>
        <dbReference type="Proteomes" id="UP000887581"/>
    </source>
</evidence>
<dbReference type="WBParaSite" id="sdigi.contig18.g1641.t1">
    <property type="protein sequence ID" value="sdigi.contig18.g1641.t1"/>
    <property type="gene ID" value="sdigi.contig18.g1641"/>
</dbReference>
<feature type="compositionally biased region" description="Polar residues" evidence="1">
    <location>
        <begin position="57"/>
        <end position="79"/>
    </location>
</feature>
<dbReference type="Proteomes" id="UP000887581">
    <property type="component" value="Unplaced"/>
</dbReference>
<accession>A0A915PHU1</accession>
<dbReference type="AlphaFoldDB" id="A0A915PHU1"/>
<reference evidence="3" key="1">
    <citation type="submission" date="2022-11" db="UniProtKB">
        <authorList>
            <consortium name="WormBaseParasite"/>
        </authorList>
    </citation>
    <scope>IDENTIFICATION</scope>
</reference>
<sequence>MNNKRNRLIGVMFVSSNQNGEATYRKAQREQPPTDSQRTPPSYEKINSRKTECLQDDSGNSATGNPYQETVSSTFSTSPDLAPRVHV</sequence>
<evidence type="ECO:0000313" key="3">
    <source>
        <dbReference type="WBParaSite" id="sdigi.contig18.g1641.t1"/>
    </source>
</evidence>
<organism evidence="2 3">
    <name type="scientific">Setaria digitata</name>
    <dbReference type="NCBI Taxonomy" id="48799"/>
    <lineage>
        <taxon>Eukaryota</taxon>
        <taxon>Metazoa</taxon>
        <taxon>Ecdysozoa</taxon>
        <taxon>Nematoda</taxon>
        <taxon>Chromadorea</taxon>
        <taxon>Rhabditida</taxon>
        <taxon>Spirurina</taxon>
        <taxon>Spiruromorpha</taxon>
        <taxon>Filarioidea</taxon>
        <taxon>Setariidae</taxon>
        <taxon>Setaria</taxon>
    </lineage>
</organism>
<protein>
    <submittedName>
        <fullName evidence="3">Uncharacterized protein</fullName>
    </submittedName>
</protein>
<feature type="region of interest" description="Disordered" evidence="1">
    <location>
        <begin position="1"/>
        <end position="87"/>
    </location>
</feature>